<comment type="subcellular location">
    <subcellularLocation>
        <location evidence="1">Membrane</location>
        <topology evidence="1">Multi-pass membrane protein</topology>
    </subcellularLocation>
</comment>
<dbReference type="AlphaFoldDB" id="A0A7I8K5Z2"/>
<gene>
    <name evidence="8" type="ORF">SI8410_03003810</name>
</gene>
<feature type="transmembrane region" description="Helical" evidence="6">
    <location>
        <begin position="359"/>
        <end position="377"/>
    </location>
</feature>
<feature type="transmembrane region" description="Helical" evidence="6">
    <location>
        <begin position="76"/>
        <end position="98"/>
    </location>
</feature>
<reference evidence="8" key="1">
    <citation type="submission" date="2020-02" db="EMBL/GenBank/DDBJ databases">
        <authorList>
            <person name="Scholz U."/>
            <person name="Mascher M."/>
            <person name="Fiebig A."/>
        </authorList>
    </citation>
    <scope>NUCLEOTIDE SEQUENCE</scope>
</reference>
<accession>A0A7I8K5Z2</accession>
<dbReference type="GO" id="GO:0016020">
    <property type="term" value="C:membrane"/>
    <property type="evidence" value="ECO:0007669"/>
    <property type="project" value="UniProtKB-SubCell"/>
</dbReference>
<feature type="transmembrane region" description="Helical" evidence="6">
    <location>
        <begin position="427"/>
        <end position="447"/>
    </location>
</feature>
<evidence type="ECO:0000313" key="8">
    <source>
        <dbReference type="EMBL" id="CAA7392987.1"/>
    </source>
</evidence>
<protein>
    <recommendedName>
        <fullName evidence="7">Major facilitator superfamily (MFS) profile domain-containing protein</fullName>
    </recommendedName>
</protein>
<dbReference type="SUPFAM" id="SSF103473">
    <property type="entry name" value="MFS general substrate transporter"/>
    <property type="match status" value="1"/>
</dbReference>
<keyword evidence="9" id="KW-1185">Reference proteome</keyword>
<dbReference type="GO" id="GO:0022857">
    <property type="term" value="F:transmembrane transporter activity"/>
    <property type="evidence" value="ECO:0007669"/>
    <property type="project" value="InterPro"/>
</dbReference>
<dbReference type="Pfam" id="PF07690">
    <property type="entry name" value="MFS_1"/>
    <property type="match status" value="1"/>
</dbReference>
<evidence type="ECO:0000259" key="7">
    <source>
        <dbReference type="PROSITE" id="PS50850"/>
    </source>
</evidence>
<proteinExistence type="predicted"/>
<name>A0A7I8K5Z2_SPIIN</name>
<evidence type="ECO:0000256" key="5">
    <source>
        <dbReference type="ARBA" id="ARBA00023136"/>
    </source>
</evidence>
<evidence type="ECO:0000256" key="2">
    <source>
        <dbReference type="ARBA" id="ARBA00022448"/>
    </source>
</evidence>
<keyword evidence="4 6" id="KW-1133">Transmembrane helix</keyword>
<evidence type="ECO:0000313" key="9">
    <source>
        <dbReference type="Proteomes" id="UP000663760"/>
    </source>
</evidence>
<feature type="transmembrane region" description="Helical" evidence="6">
    <location>
        <begin position="328"/>
        <end position="347"/>
    </location>
</feature>
<dbReference type="CDD" id="cd17330">
    <property type="entry name" value="MFS_SLC46_TetA_like"/>
    <property type="match status" value="1"/>
</dbReference>
<dbReference type="PROSITE" id="PS50850">
    <property type="entry name" value="MFS"/>
    <property type="match status" value="1"/>
</dbReference>
<feature type="transmembrane region" description="Helical" evidence="6">
    <location>
        <begin position="383"/>
        <end position="407"/>
    </location>
</feature>
<keyword evidence="2" id="KW-0813">Transport</keyword>
<sequence>MPEENASAPLLEKVYHADCPGCKVDRWKATNEGIPFRELFYVWLVTLCTALPISSLFPFLYFMVRDLNIAKREEDIGFYAGYIGSSFMFGRALTSFLWGILADKYGRKPVIVFGVSSVVIFNTLFGLSTNFWMAVSTRFLLGSLNGLLGPIKAYAVEVSPKKHQASALSLVATSWGIGLIIGPAIGGYLAQPADKFPNLFPKESIFGRFPYFLPCLCISLIAVGVLVACIWLPETLHTHKETRDHISYDPLGASEDGSAFKVKDEQTERKKYPSEENLFKNWPLMSSIIVYSIFSFHDMAYTEIFSLWAESDRKYGGLSFSTNDVGQVLAISGFSLLVFQLFLYPPLERLFGPVSSSRIAGVLAIPLLSTYPLFSMLSGAGLFVVVNFASLLKNILDIIINIGMVILQNNSVEQHQRGAANGMSMTLMSIFKSVAPASGGALFSWAQKRQTASFLPGDQVVFFALNVVKLLGVLLTFRPFLTLRNEPPST</sequence>
<feature type="transmembrane region" description="Helical" evidence="6">
    <location>
        <begin position="459"/>
        <end position="477"/>
    </location>
</feature>
<dbReference type="OrthoDB" id="10262656at2759"/>
<dbReference type="PANTHER" id="PTHR23504:SF15">
    <property type="entry name" value="MAJOR FACILITATOR SUPERFAMILY (MFS) PROFILE DOMAIN-CONTAINING PROTEIN"/>
    <property type="match status" value="1"/>
</dbReference>
<evidence type="ECO:0000256" key="1">
    <source>
        <dbReference type="ARBA" id="ARBA00004141"/>
    </source>
</evidence>
<organism evidence="8 9">
    <name type="scientific">Spirodela intermedia</name>
    <name type="common">Intermediate duckweed</name>
    <dbReference type="NCBI Taxonomy" id="51605"/>
    <lineage>
        <taxon>Eukaryota</taxon>
        <taxon>Viridiplantae</taxon>
        <taxon>Streptophyta</taxon>
        <taxon>Embryophyta</taxon>
        <taxon>Tracheophyta</taxon>
        <taxon>Spermatophyta</taxon>
        <taxon>Magnoliopsida</taxon>
        <taxon>Liliopsida</taxon>
        <taxon>Araceae</taxon>
        <taxon>Lemnoideae</taxon>
        <taxon>Spirodela</taxon>
    </lineage>
</organism>
<feature type="transmembrane region" description="Helical" evidence="6">
    <location>
        <begin position="110"/>
        <end position="135"/>
    </location>
</feature>
<dbReference type="PANTHER" id="PTHR23504">
    <property type="entry name" value="MAJOR FACILITATOR SUPERFAMILY DOMAIN-CONTAINING PROTEIN 10"/>
    <property type="match status" value="1"/>
</dbReference>
<evidence type="ECO:0000256" key="3">
    <source>
        <dbReference type="ARBA" id="ARBA00022692"/>
    </source>
</evidence>
<keyword evidence="5 6" id="KW-0472">Membrane</keyword>
<evidence type="ECO:0000256" key="6">
    <source>
        <dbReference type="SAM" id="Phobius"/>
    </source>
</evidence>
<dbReference type="Proteomes" id="UP000663760">
    <property type="component" value="Chromosome 3"/>
</dbReference>
<feature type="transmembrane region" description="Helical" evidence="6">
    <location>
        <begin position="40"/>
        <end position="64"/>
    </location>
</feature>
<feature type="transmembrane region" description="Helical" evidence="6">
    <location>
        <begin position="211"/>
        <end position="233"/>
    </location>
</feature>
<feature type="transmembrane region" description="Helical" evidence="6">
    <location>
        <begin position="167"/>
        <end position="191"/>
    </location>
</feature>
<dbReference type="InterPro" id="IPR011701">
    <property type="entry name" value="MFS"/>
</dbReference>
<dbReference type="Gene3D" id="1.20.1250.20">
    <property type="entry name" value="MFS general substrate transporter like domains"/>
    <property type="match status" value="1"/>
</dbReference>
<keyword evidence="3 6" id="KW-0812">Transmembrane</keyword>
<dbReference type="InterPro" id="IPR036259">
    <property type="entry name" value="MFS_trans_sf"/>
</dbReference>
<evidence type="ECO:0000256" key="4">
    <source>
        <dbReference type="ARBA" id="ARBA00022989"/>
    </source>
</evidence>
<dbReference type="EMBL" id="LR746266">
    <property type="protein sequence ID" value="CAA7392987.1"/>
    <property type="molecule type" value="Genomic_DNA"/>
</dbReference>
<dbReference type="InterPro" id="IPR020846">
    <property type="entry name" value="MFS_dom"/>
</dbReference>
<feature type="domain" description="Major facilitator superfamily (MFS) profile" evidence="7">
    <location>
        <begin position="38"/>
        <end position="484"/>
    </location>
</feature>